<dbReference type="PRINTS" id="PR01301">
    <property type="entry name" value="RGSPROTEIN"/>
</dbReference>
<sequence>MKATNYRRKLHLPKLLRVKRSKKQNQTRSFSSPTTLLHKKNAQDRITEHVDSLYEQLYDLHEKKERLQKGKYRGIEAEQLQQVFEKLKAQKKVKKSLECELAKMQKTMSKLVCLQKRISKKSSTKSNEKDNQKEKRISKIQTKLGVDSKSKNLQITDFVSQDYTHPTSSQYLDHLKILKSNDGYKDIHQKLGGYKNNDSLLTLAISKTENSAFFELKTNNFCQELTNQKCTKSVTPYVGKQEKDQVAQIIPQSKGKNNQQLNVELREFGLLDLLGKLETKFQKKCVYTNILKSQLMEFKGQLQIQKEQPTNNGNEKMTDKEFTSKMIQKQELEAEFKTIDKKHKKLKFEMSYTNNTETKFLIFQERLNLIQVKYLAQQKENNKLINEIAKFQNQNNLNKKKKKIPLPVKEQEKGQVTDQKNENEIVEIHNKNANSKRIRSTINQNKKKKKTQQLSMSYSEDLLLLKKGVHTQMNGNNTAQIGDPNKAQLNYNNNTQTNLNNKTQTQTQTQRKTKTQTQTQTQTKKKPTTMKEIIEEGQPSKGFDVDEWDEILPRGINIIKDDLNKNKKKNKNRKIKRKKKHTSKTCLKKETILQKEKDQVKCGEKGTLLVTNEHQFKPNKIKKNCSGSMSCNSLFSSDTGNKYKVNHNFNQDTTNNIHRRKKTKNRMIAKRGNVTFILQKTPSPQFIRNKPQISEDIKITSLKTKKKTKTKTKLKPKSMTKPKSITKSKPKPKSNSKKRNKTNQEFKYQELEKRKLLRTKKKKLNRKNSKRTISLVTEKERDQNNFEVSSLSKLLSIPIGISLFQEYLCEQFNQENIMFWQDVKSFKQHCITKKQISKTAKQIISKFIQNESLFEINIDYECRTQILDQLEKKDFSIDMFDQAHEIVFNHLYLNSFDNFKLSNYYKTLIRLLKKDSTIDLLSSKKICKLIFRNQQKKALNDYPVTLKEVRNGYEVVEELFTNILDLINIFYCVSTNEINFKQISKSIHFRKFVQLTSSLKNINLKKLNRNERICFFLNIYNTLTLHSFMVNGIPKDRTSFVKFMKTSIYQINNDFFSLNDILHGILRGNTHPKHNSPYFFLERDERKRYSIKPLDPRIHFCIINPNFPSYVNIYHSNTIDDTLNKITKSVLNPLITVENHKKIFLPKLFNQYNLDFGGSDNIFNFISKFLQKNNHKLKYLSKSNTIIKFTNKNIKNPQIKFNFNYSLKKINFLR</sequence>
<feature type="compositionally biased region" description="Low complexity" evidence="2">
    <location>
        <begin position="492"/>
        <end position="522"/>
    </location>
</feature>
<feature type="region of interest" description="Disordered" evidence="2">
    <location>
        <begin position="700"/>
        <end position="748"/>
    </location>
</feature>
<dbReference type="PANTHER" id="PTHR46361">
    <property type="entry name" value="ELECTRON CARRIER/ PROTEIN DISULFIDE OXIDOREDUCTASE"/>
    <property type="match status" value="1"/>
</dbReference>
<protein>
    <submittedName>
        <fullName evidence="4">Electron carrier/ protein disulfide oxidoreductase</fullName>
    </submittedName>
</protein>
<evidence type="ECO:0000256" key="2">
    <source>
        <dbReference type="SAM" id="MobiDB-lite"/>
    </source>
</evidence>
<keyword evidence="1" id="KW-0175">Coiled coil</keyword>
<reference evidence="4" key="1">
    <citation type="submission" date="2022-08" db="EMBL/GenBank/DDBJ databases">
        <title>Novel sulphate-reducing endosymbionts in the free-living metamonad Anaeramoeba.</title>
        <authorList>
            <person name="Jerlstrom-Hultqvist J."/>
            <person name="Cepicka I."/>
            <person name="Gallot-Lavallee L."/>
            <person name="Salas-Leiva D."/>
            <person name="Curtis B.A."/>
            <person name="Zahonova K."/>
            <person name="Pipaliya S."/>
            <person name="Dacks J."/>
            <person name="Roger A.J."/>
        </authorList>
    </citation>
    <scope>NUCLEOTIDE SEQUENCE</scope>
    <source>
        <strain evidence="4">Busselton2</strain>
    </source>
</reference>
<dbReference type="SUPFAM" id="SSF48097">
    <property type="entry name" value="Regulator of G-protein signaling, RGS"/>
    <property type="match status" value="1"/>
</dbReference>
<dbReference type="Gene3D" id="1.10.167.10">
    <property type="entry name" value="Regulator of G-protein Signalling 4, domain 2"/>
    <property type="match status" value="1"/>
</dbReference>
<feature type="domain" description="RGS" evidence="3">
    <location>
        <begin position="790"/>
        <end position="909"/>
    </location>
</feature>
<dbReference type="AlphaFoldDB" id="A0AAV8ABT5"/>
<dbReference type="InterPro" id="IPR016137">
    <property type="entry name" value="RGS"/>
</dbReference>
<feature type="compositionally biased region" description="Basic residues" evidence="2">
    <location>
        <begin position="703"/>
        <end position="741"/>
    </location>
</feature>
<proteinExistence type="predicted"/>
<dbReference type="PANTHER" id="PTHR46361:SF3">
    <property type="entry name" value="ELECTRON CARRIER_ PROTEIN DISULFIDE OXIDOREDUCTASE"/>
    <property type="match status" value="1"/>
</dbReference>
<dbReference type="InterPro" id="IPR036305">
    <property type="entry name" value="RGS_sf"/>
</dbReference>
<dbReference type="Proteomes" id="UP001146793">
    <property type="component" value="Unassembled WGS sequence"/>
</dbReference>
<evidence type="ECO:0000313" key="5">
    <source>
        <dbReference type="Proteomes" id="UP001146793"/>
    </source>
</evidence>
<dbReference type="Pfam" id="PF00615">
    <property type="entry name" value="RGS"/>
    <property type="match status" value="1"/>
</dbReference>
<dbReference type="CDD" id="cd07440">
    <property type="entry name" value="RGS"/>
    <property type="match status" value="1"/>
</dbReference>
<feature type="compositionally biased region" description="Basic residues" evidence="2">
    <location>
        <begin position="434"/>
        <end position="451"/>
    </location>
</feature>
<accession>A0AAV8ABT5</accession>
<feature type="region of interest" description="Disordered" evidence="2">
    <location>
        <begin position="474"/>
        <end position="541"/>
    </location>
</feature>
<feature type="compositionally biased region" description="Basic and acidic residues" evidence="2">
    <location>
        <begin position="409"/>
        <end position="430"/>
    </location>
</feature>
<evidence type="ECO:0000259" key="3">
    <source>
        <dbReference type="PROSITE" id="PS50132"/>
    </source>
</evidence>
<dbReference type="SMART" id="SM00315">
    <property type="entry name" value="RGS"/>
    <property type="match status" value="1"/>
</dbReference>
<feature type="region of interest" description="Disordered" evidence="2">
    <location>
        <begin position="408"/>
        <end position="455"/>
    </location>
</feature>
<dbReference type="InterPro" id="IPR006869">
    <property type="entry name" value="DUF547"/>
</dbReference>
<feature type="coiled-coil region" evidence="1">
    <location>
        <begin position="374"/>
        <end position="401"/>
    </location>
</feature>
<evidence type="ECO:0000313" key="4">
    <source>
        <dbReference type="EMBL" id="KAJ3451733.1"/>
    </source>
</evidence>
<evidence type="ECO:0000256" key="1">
    <source>
        <dbReference type="SAM" id="Coils"/>
    </source>
</evidence>
<dbReference type="Pfam" id="PF04784">
    <property type="entry name" value="DUF547"/>
    <property type="match status" value="1"/>
</dbReference>
<feature type="coiled-coil region" evidence="1">
    <location>
        <begin position="77"/>
        <end position="107"/>
    </location>
</feature>
<comment type="caution">
    <text evidence="4">The sequence shown here is derived from an EMBL/GenBank/DDBJ whole genome shotgun (WGS) entry which is preliminary data.</text>
</comment>
<name>A0AAV8ABT5_9EUKA</name>
<dbReference type="EMBL" id="JANTQA010000008">
    <property type="protein sequence ID" value="KAJ3451733.1"/>
    <property type="molecule type" value="Genomic_DNA"/>
</dbReference>
<gene>
    <name evidence="4" type="ORF">M0812_03487</name>
</gene>
<organism evidence="4 5">
    <name type="scientific">Anaeramoeba flamelloides</name>
    <dbReference type="NCBI Taxonomy" id="1746091"/>
    <lineage>
        <taxon>Eukaryota</taxon>
        <taxon>Metamonada</taxon>
        <taxon>Anaeramoebidae</taxon>
        <taxon>Anaeramoeba</taxon>
    </lineage>
</organism>
<dbReference type="PROSITE" id="PS50132">
    <property type="entry name" value="RGS"/>
    <property type="match status" value="1"/>
</dbReference>
<dbReference type="InterPro" id="IPR044926">
    <property type="entry name" value="RGS_subdomain_2"/>
</dbReference>